<feature type="domain" description="MROH2B-like N-terminal HEAT-repeats" evidence="4">
    <location>
        <begin position="407"/>
        <end position="459"/>
    </location>
</feature>
<dbReference type="SUPFAM" id="SSF51735">
    <property type="entry name" value="NAD(P)-binding Rossmann-fold domains"/>
    <property type="match status" value="1"/>
</dbReference>
<feature type="domain" description="NAD-dependent epimerase/dehydratase" evidence="3">
    <location>
        <begin position="8"/>
        <end position="262"/>
    </location>
</feature>
<dbReference type="STRING" id="981085.W9QZV5"/>
<dbReference type="PANTHER" id="PTHR10366:SF696">
    <property type="entry name" value="OS07G0601900 PROTEIN"/>
    <property type="match status" value="1"/>
</dbReference>
<evidence type="ECO:0000256" key="1">
    <source>
        <dbReference type="ARBA" id="ARBA00022857"/>
    </source>
</evidence>
<dbReference type="InterPro" id="IPR056282">
    <property type="entry name" value="MROH2B-like_N_HEAT"/>
</dbReference>
<dbReference type="eggNOG" id="KOG1502">
    <property type="taxonomic scope" value="Eukaryota"/>
</dbReference>
<sequence length="573" mass="64085">MEKNGCKVCVTGGAGYIASWLINKLLHKGYTVHATLRNLGDESKVRLLKSFTGAEKRLVLFKADIYKPHEFENAIQGCKYVFHVATPLQHTRGSDLYKNMTEATIAGAKSMLESCVRSGTVKRLIYTGSVVAASPLRDDGSGFKDLMDETCWTPLDIPIPYSNDALKAYQDSKTLAEKELLEHYLGNKSGGQLEVVSLACGLVGGETVLPFAPASTAMFYSQLTNNEVYYNSLKYLEELIGKVPIIHIDDVCEAHIFCMENPSIHGRFLCATSCISCVEIASYYQRNYPQFHVKKEYLEGPKRKIALDSSKLIEKGFVYKYDAKMILDDSISCAKRLEAVQVLVSSLADESPMVRKASMASLEEIAALNLVLILDCCSAVSPGGRRLFGNMAGVFQVMAFGARVLDKKDLDPSFMAKLAKIATAEMISSKALSTDWQRAASWLLVSIGSHFPDLVHKRLRGAREQQLLHNVLREGHFDFQSVYCVGRMGRLLAEVLPRQEKDRITSPLLDWNKKRKLVVICLRSYDGHYTIRNAFQLDDKFKKYYHQTFGKMYLSVAKIQGLENKYDSDNGLS</sequence>
<dbReference type="InterPro" id="IPR050425">
    <property type="entry name" value="NAD(P)_dehydrat-like"/>
</dbReference>
<gene>
    <name evidence="5" type="ORF">L484_017600</name>
</gene>
<evidence type="ECO:0000259" key="4">
    <source>
        <dbReference type="Pfam" id="PF23221"/>
    </source>
</evidence>
<dbReference type="Pfam" id="PF01370">
    <property type="entry name" value="Epimerase"/>
    <property type="match status" value="1"/>
</dbReference>
<dbReference type="GO" id="GO:0016616">
    <property type="term" value="F:oxidoreductase activity, acting on the CH-OH group of donors, NAD or NADP as acceptor"/>
    <property type="evidence" value="ECO:0007669"/>
    <property type="project" value="TreeGrafter"/>
</dbReference>
<evidence type="ECO:0000259" key="3">
    <source>
        <dbReference type="Pfam" id="PF01370"/>
    </source>
</evidence>
<keyword evidence="2" id="KW-0560">Oxidoreductase</keyword>
<dbReference type="Proteomes" id="UP000030645">
    <property type="component" value="Unassembled WGS sequence"/>
</dbReference>
<evidence type="ECO:0000313" key="6">
    <source>
        <dbReference type="Proteomes" id="UP000030645"/>
    </source>
</evidence>
<dbReference type="Pfam" id="PF23221">
    <property type="entry name" value="HEAT_MROH2B_1st"/>
    <property type="match status" value="1"/>
</dbReference>
<keyword evidence="1" id="KW-0521">NADP</keyword>
<reference evidence="6" key="1">
    <citation type="submission" date="2013-01" db="EMBL/GenBank/DDBJ databases">
        <title>Draft Genome Sequence of a Mulberry Tree, Morus notabilis C.K. Schneid.</title>
        <authorList>
            <person name="He N."/>
            <person name="Zhao S."/>
        </authorList>
    </citation>
    <scope>NUCLEOTIDE SEQUENCE</scope>
</reference>
<dbReference type="InterPro" id="IPR001509">
    <property type="entry name" value="Epimerase_deHydtase"/>
</dbReference>
<dbReference type="CDD" id="cd08958">
    <property type="entry name" value="FR_SDR_e"/>
    <property type="match status" value="1"/>
</dbReference>
<dbReference type="Gene3D" id="3.40.50.720">
    <property type="entry name" value="NAD(P)-binding Rossmann-like Domain"/>
    <property type="match status" value="1"/>
</dbReference>
<dbReference type="EMBL" id="KE344440">
    <property type="protein sequence ID" value="EXB62212.1"/>
    <property type="molecule type" value="Genomic_DNA"/>
</dbReference>
<dbReference type="AlphaFoldDB" id="W9QZV5"/>
<dbReference type="PANTHER" id="PTHR10366">
    <property type="entry name" value="NAD DEPENDENT EPIMERASE/DEHYDRATASE"/>
    <property type="match status" value="1"/>
</dbReference>
<accession>W9QZV5</accession>
<evidence type="ECO:0000313" key="5">
    <source>
        <dbReference type="EMBL" id="EXB62212.1"/>
    </source>
</evidence>
<keyword evidence="6" id="KW-1185">Reference proteome</keyword>
<organism evidence="5 6">
    <name type="scientific">Morus notabilis</name>
    <dbReference type="NCBI Taxonomy" id="981085"/>
    <lineage>
        <taxon>Eukaryota</taxon>
        <taxon>Viridiplantae</taxon>
        <taxon>Streptophyta</taxon>
        <taxon>Embryophyta</taxon>
        <taxon>Tracheophyta</taxon>
        <taxon>Spermatophyta</taxon>
        <taxon>Magnoliopsida</taxon>
        <taxon>eudicotyledons</taxon>
        <taxon>Gunneridae</taxon>
        <taxon>Pentapetalae</taxon>
        <taxon>rosids</taxon>
        <taxon>fabids</taxon>
        <taxon>Rosales</taxon>
        <taxon>Moraceae</taxon>
        <taxon>Moreae</taxon>
        <taxon>Morus</taxon>
    </lineage>
</organism>
<dbReference type="InterPro" id="IPR036291">
    <property type="entry name" value="NAD(P)-bd_dom_sf"/>
</dbReference>
<name>W9QZV5_9ROSA</name>
<dbReference type="FunFam" id="3.40.50.720:FF:000645">
    <property type="entry name" value="Anthocyanidin reductase ((2S)-flavan-3-ol-forming)"/>
    <property type="match status" value="1"/>
</dbReference>
<proteinExistence type="predicted"/>
<evidence type="ECO:0000256" key="2">
    <source>
        <dbReference type="ARBA" id="ARBA00023002"/>
    </source>
</evidence>
<protein>
    <submittedName>
        <fullName evidence="5">Uncharacterized protein</fullName>
    </submittedName>
</protein>